<feature type="region of interest" description="Disordered" evidence="1">
    <location>
        <begin position="1"/>
        <end position="40"/>
    </location>
</feature>
<dbReference type="Proteomes" id="UP001500984">
    <property type="component" value="Unassembled WGS sequence"/>
</dbReference>
<evidence type="ECO:0000256" key="1">
    <source>
        <dbReference type="SAM" id="MobiDB-lite"/>
    </source>
</evidence>
<evidence type="ECO:0000313" key="3">
    <source>
        <dbReference type="Proteomes" id="UP001500984"/>
    </source>
</evidence>
<proteinExistence type="predicted"/>
<gene>
    <name evidence="2" type="ORF">GCM10009823_16920</name>
</gene>
<comment type="caution">
    <text evidence="2">The sequence shown here is derived from an EMBL/GenBank/DDBJ whole genome shotgun (WGS) entry which is preliminary data.</text>
</comment>
<sequence length="93" mass="9346">MGQDSHADGGPEGGRGEEVSPESHADADAEGGGVISGRVRVVRQPDLRGRTDAACAPEAPAQPVGTSMVGRAVAAVVRTSRSAGLLGGSRWAR</sequence>
<feature type="compositionally biased region" description="Basic and acidic residues" evidence="1">
    <location>
        <begin position="1"/>
        <end position="27"/>
    </location>
</feature>
<accession>A0ABP5IDW1</accession>
<keyword evidence="3" id="KW-1185">Reference proteome</keyword>
<name>A0ABP5IDW1_9MICO</name>
<evidence type="ECO:0000313" key="2">
    <source>
        <dbReference type="EMBL" id="GAA2096663.1"/>
    </source>
</evidence>
<dbReference type="EMBL" id="BAAAPZ010000006">
    <property type="protein sequence ID" value="GAA2096663.1"/>
    <property type="molecule type" value="Genomic_DNA"/>
</dbReference>
<protein>
    <submittedName>
        <fullName evidence="2">Uncharacterized protein</fullName>
    </submittedName>
</protein>
<reference evidence="3" key="1">
    <citation type="journal article" date="2019" name="Int. J. Syst. Evol. Microbiol.">
        <title>The Global Catalogue of Microorganisms (GCM) 10K type strain sequencing project: providing services to taxonomists for standard genome sequencing and annotation.</title>
        <authorList>
            <consortium name="The Broad Institute Genomics Platform"/>
            <consortium name="The Broad Institute Genome Sequencing Center for Infectious Disease"/>
            <person name="Wu L."/>
            <person name="Ma J."/>
        </authorList>
    </citation>
    <scope>NUCLEOTIDE SEQUENCE [LARGE SCALE GENOMIC DNA]</scope>
    <source>
        <strain evidence="3">JCM 15900</strain>
    </source>
</reference>
<organism evidence="2 3">
    <name type="scientific">Brevibacterium salitolerans</name>
    <dbReference type="NCBI Taxonomy" id="1403566"/>
    <lineage>
        <taxon>Bacteria</taxon>
        <taxon>Bacillati</taxon>
        <taxon>Actinomycetota</taxon>
        <taxon>Actinomycetes</taxon>
        <taxon>Micrococcales</taxon>
        <taxon>Brevibacteriaceae</taxon>
        <taxon>Brevibacterium</taxon>
    </lineage>
</organism>